<keyword evidence="3" id="KW-1185">Reference proteome</keyword>
<dbReference type="EMBL" id="CP001821">
    <property type="protein sequence ID" value="ACZ32154.1"/>
    <property type="molecule type" value="Genomic_DNA"/>
</dbReference>
<accession>D1C0F1</accession>
<reference evidence="2 3" key="2">
    <citation type="journal article" date="2010" name="Stand. Genomic Sci.">
        <title>Complete genome sequence of Xylanimonas cellulosilytica type strain (XIL07).</title>
        <authorList>
            <person name="Foster B."/>
            <person name="Pukall R."/>
            <person name="Abt B."/>
            <person name="Nolan M."/>
            <person name="Glavina Del Rio T."/>
            <person name="Chen F."/>
            <person name="Lucas S."/>
            <person name="Tice H."/>
            <person name="Pitluck S."/>
            <person name="Cheng J.-F."/>
            <person name="Chertkov O."/>
            <person name="Brettin T."/>
            <person name="Han C."/>
            <person name="Detter J.C."/>
            <person name="Bruce D."/>
            <person name="Goodwin L."/>
            <person name="Ivanova N."/>
            <person name="Mavromatis K."/>
            <person name="Pati A."/>
            <person name="Mikhailova N."/>
            <person name="Chen A."/>
            <person name="Palaniappan K."/>
            <person name="Land M."/>
            <person name="Hauser L."/>
            <person name="Chang Y.-J."/>
            <person name="Jeffries C.D."/>
            <person name="Chain P."/>
            <person name="Rohde M."/>
            <person name="Goeker M."/>
            <person name="Bristow J."/>
            <person name="Eisen J.A."/>
            <person name="Markowitz V."/>
            <person name="Hugenholtz P."/>
            <person name="Kyrpides N.C."/>
            <person name="Klenk H.-P."/>
            <person name="Lapidus A."/>
        </authorList>
    </citation>
    <scope>NUCLEOTIDE SEQUENCE [LARGE SCALE GENOMIC DNA]</scope>
    <source>
        <strain evidence="3">DSM 15894 / CECT 5975 / LMG 20990 / XIL07</strain>
    </source>
</reference>
<dbReference type="Proteomes" id="UP000002255">
    <property type="component" value="Chromosome"/>
</dbReference>
<dbReference type="HOGENOM" id="CLU_057862_1_1_11"/>
<dbReference type="InterPro" id="IPR010982">
    <property type="entry name" value="Lambda_DNA-bd_dom_sf"/>
</dbReference>
<dbReference type="Gene3D" id="3.30.450.180">
    <property type="match status" value="1"/>
</dbReference>
<dbReference type="KEGG" id="xce:Xcel_3153"/>
<evidence type="ECO:0000313" key="3">
    <source>
        <dbReference type="Proteomes" id="UP000002255"/>
    </source>
</evidence>
<dbReference type="Pfam" id="PF13560">
    <property type="entry name" value="HTH_31"/>
    <property type="match status" value="1"/>
</dbReference>
<dbReference type="eggNOG" id="COG1396">
    <property type="taxonomic scope" value="Bacteria"/>
</dbReference>
<organism evidence="2 3">
    <name type="scientific">Xylanimonas cellulosilytica (strain DSM 15894 / JCM 12276 / CECT 5975 / KCTC 9989 / LMG 20990 / NBRC 107835 / XIL07)</name>
    <dbReference type="NCBI Taxonomy" id="446471"/>
    <lineage>
        <taxon>Bacteria</taxon>
        <taxon>Bacillati</taxon>
        <taxon>Actinomycetota</taxon>
        <taxon>Actinomycetes</taxon>
        <taxon>Micrococcales</taxon>
        <taxon>Promicromonosporaceae</taxon>
        <taxon>Xylanimonas</taxon>
    </lineage>
</organism>
<proteinExistence type="predicted"/>
<evidence type="ECO:0000259" key="1">
    <source>
        <dbReference type="PROSITE" id="PS50943"/>
    </source>
</evidence>
<dbReference type="GO" id="GO:0003677">
    <property type="term" value="F:DNA binding"/>
    <property type="evidence" value="ECO:0007669"/>
    <property type="project" value="InterPro"/>
</dbReference>
<evidence type="ECO:0000313" key="2">
    <source>
        <dbReference type="EMBL" id="ACZ32154.1"/>
    </source>
</evidence>
<sequence>MDDADNRLGATLRAWRDRLSPEVAGLPGRAARRSPGLRREDVAELAGISVDYVVRLEQGRASAPSDQVVAALARALRLDVDERGHLYRLAGLRPPSEGPFPDRLPPGMARLLARLADVPVAVFAADWTLVWWNPHWAALFGDPTRFSPDARNLVRLRFPVAEDRGRLTSWPVIPADAEAADRALVADLRQASGRYPDDPRLTALVTRTLAGNTRFAKFWTEGTVGRHAEDRKLVRHPDVGDITVDCDVLTDEGTDLKVVAYTAAPGSEDETRLRTVAGLAAQPDPVPTGL</sequence>
<dbReference type="RefSeq" id="WP_012879896.1">
    <property type="nucleotide sequence ID" value="NC_013530.1"/>
</dbReference>
<dbReference type="InterPro" id="IPR001387">
    <property type="entry name" value="Cro/C1-type_HTH"/>
</dbReference>
<dbReference type="InterPro" id="IPR041413">
    <property type="entry name" value="MLTR_LBD"/>
</dbReference>
<dbReference type="PANTHER" id="PTHR35010">
    <property type="entry name" value="BLL4672 PROTEIN-RELATED"/>
    <property type="match status" value="1"/>
</dbReference>
<reference evidence="3" key="1">
    <citation type="submission" date="2009-11" db="EMBL/GenBank/DDBJ databases">
        <title>The complete chromosome of Xylanimonas cellulosilytica DSM 15894.</title>
        <authorList>
            <consortium name="US DOE Joint Genome Institute (JGI-PGF)"/>
            <person name="Lucas S."/>
            <person name="Copeland A."/>
            <person name="Lapidus A."/>
            <person name="Glavina del Rio T."/>
            <person name="Dalin E."/>
            <person name="Tice H."/>
            <person name="Bruce D."/>
            <person name="Goodwin L."/>
            <person name="Pitluck S."/>
            <person name="Kyrpides N."/>
            <person name="Mavromatis K."/>
            <person name="Ivanova N."/>
            <person name="Mikhailova N."/>
            <person name="Foster B."/>
            <person name="Clum A."/>
            <person name="Brettin T."/>
            <person name="Detter J.C."/>
            <person name="Han C."/>
            <person name="Larimer F."/>
            <person name="Land M."/>
            <person name="Hauser L."/>
            <person name="Markowitz V."/>
            <person name="Cheng J.F."/>
            <person name="Hugenholtz P."/>
            <person name="Woyke T."/>
            <person name="Wu D."/>
            <person name="Gehrich-Schroeter G."/>
            <person name="Schneider S."/>
            <person name="Pukall S.R."/>
            <person name="Klenk H.P."/>
            <person name="Eisen J.A."/>
        </authorList>
    </citation>
    <scope>NUCLEOTIDE SEQUENCE [LARGE SCALE GENOMIC DNA]</scope>
    <source>
        <strain evidence="3">DSM 15894 / CECT 5975 / LMG 20990 / XIL07</strain>
    </source>
</reference>
<dbReference type="Pfam" id="PF17765">
    <property type="entry name" value="MLTR_LBD"/>
    <property type="match status" value="1"/>
</dbReference>
<dbReference type="SMART" id="SM00530">
    <property type="entry name" value="HTH_XRE"/>
    <property type="match status" value="1"/>
</dbReference>
<dbReference type="CDD" id="cd00093">
    <property type="entry name" value="HTH_XRE"/>
    <property type="match status" value="1"/>
</dbReference>
<dbReference type="SUPFAM" id="SSF47413">
    <property type="entry name" value="lambda repressor-like DNA-binding domains"/>
    <property type="match status" value="1"/>
</dbReference>
<protein>
    <submittedName>
        <fullName evidence="2">Transcriptional regulator, XRE family</fullName>
    </submittedName>
</protein>
<feature type="domain" description="HTH cro/C1-type" evidence="1">
    <location>
        <begin position="29"/>
        <end position="83"/>
    </location>
</feature>
<dbReference type="STRING" id="446471.Xcel_3153"/>
<dbReference type="AlphaFoldDB" id="D1C0F1"/>
<name>D1C0F1_XYLCX</name>
<dbReference type="Gene3D" id="1.10.260.40">
    <property type="entry name" value="lambda repressor-like DNA-binding domains"/>
    <property type="match status" value="1"/>
</dbReference>
<gene>
    <name evidence="2" type="ordered locus">Xcel_3153</name>
</gene>
<dbReference type="OrthoDB" id="3518652at2"/>
<dbReference type="PROSITE" id="PS50943">
    <property type="entry name" value="HTH_CROC1"/>
    <property type="match status" value="1"/>
</dbReference>
<dbReference type="PANTHER" id="PTHR35010:SF2">
    <property type="entry name" value="BLL4672 PROTEIN"/>
    <property type="match status" value="1"/>
</dbReference>